<dbReference type="Pfam" id="PF06778">
    <property type="entry name" value="Chlor_dismutase"/>
    <property type="match status" value="1"/>
</dbReference>
<dbReference type="Gene3D" id="3.30.70.1030">
    <property type="entry name" value="Apc35880, domain 1"/>
    <property type="match status" value="2"/>
</dbReference>
<dbReference type="EMBL" id="JBHUDJ010000001">
    <property type="protein sequence ID" value="MFD1585940.1"/>
    <property type="molecule type" value="Genomic_DNA"/>
</dbReference>
<evidence type="ECO:0000313" key="7">
    <source>
        <dbReference type="Proteomes" id="UP001597119"/>
    </source>
</evidence>
<dbReference type="Proteomes" id="UP001597119">
    <property type="component" value="Unassembled WGS sequence"/>
</dbReference>
<name>A0ABD6C916_9EURY</name>
<comment type="caution">
    <text evidence="6">The sequence shown here is derived from an EMBL/GenBank/DDBJ whole genome shotgun (WGS) entry which is preliminary data.</text>
</comment>
<dbReference type="InterPro" id="IPR010644">
    <property type="entry name" value="ChdC/CLD"/>
</dbReference>
<feature type="region of interest" description="Disordered" evidence="4">
    <location>
        <begin position="260"/>
        <end position="324"/>
    </location>
</feature>
<dbReference type="Gene3D" id="3.30.70.100">
    <property type="match status" value="1"/>
</dbReference>
<keyword evidence="3" id="KW-0408">Iron</keyword>
<dbReference type="PANTHER" id="PTHR36843">
    <property type="entry name" value="HEME-DEPENDENT PEROXIDASE YWFI-RELATED"/>
    <property type="match status" value="1"/>
</dbReference>
<sequence length="635" mass="70325">MEQRDPPPTEEGWYALHDFRTIDWDAWRNAPEHRRERALEEGIDYLQSHANLDDVTDPDEFGGGATAVYTVVGHKADVLIMHLRETVAELDTAERRFEQTAFAEFTEQPNSYLSVTEASGYTESARGYFEGEVDDDSSLAQYIQKRLHPEVPDSEHVCFYPMSKRRQPEQNWYDMPFDERADIMERHGNIGKGYAGKVSQMIASSVGLDDWEWGITLWADDPTNIKDLLNEMRFDPSSSHFAEFGPFFFGRKFPPADLPAVLAGDDVPTGDSDTAGQHAETSAPAHAGDSGGHPRGETGSHGTSDSDSHAGGPPTGGSDEDDEIEADDEIQQKLGNLGLYPGEDYDEGDHGLVFYSQADAQDLADEVDGLRSNFEHYDTHVLTTVRANEGRAAIASVWKTESAADTASGFLNDLSGIVEGYRGPLGEGDGETDDAETDAGDEIRGELEDLDIYAGQPHGEDVYALVLYSEADREELFAEVDDLRDGFDRYDTHVKTALYDSESGDDDRTAVVSIWDTQSAADTASDFLSDLPGIVARAGEESGFGTMGMFYTVKPEHREDFVEKFGEVGELLADMEGHHDTALMVNHEDENDMFISSQWRAKEDAMDFFRSDAFSETVSWGQDVLADRPRHVFLA</sequence>
<dbReference type="InterPro" id="IPR007138">
    <property type="entry name" value="ABM_dom"/>
</dbReference>
<evidence type="ECO:0000313" key="6">
    <source>
        <dbReference type="EMBL" id="MFD1585940.1"/>
    </source>
</evidence>
<dbReference type="AlphaFoldDB" id="A0ABD6C916"/>
<evidence type="ECO:0000256" key="3">
    <source>
        <dbReference type="ARBA" id="ARBA00023004"/>
    </source>
</evidence>
<reference evidence="6 7" key="1">
    <citation type="journal article" date="2019" name="Int. J. Syst. Evol. Microbiol.">
        <title>The Global Catalogue of Microorganisms (GCM) 10K type strain sequencing project: providing services to taxonomists for standard genome sequencing and annotation.</title>
        <authorList>
            <consortium name="The Broad Institute Genomics Platform"/>
            <consortium name="The Broad Institute Genome Sequencing Center for Infectious Disease"/>
            <person name="Wu L."/>
            <person name="Ma J."/>
        </authorList>
    </citation>
    <scope>NUCLEOTIDE SEQUENCE [LARGE SCALE GENOMIC DNA]</scope>
    <source>
        <strain evidence="6 7">CGMCC 1.12125</strain>
    </source>
</reference>
<dbReference type="NCBIfam" id="NF007124">
    <property type="entry name" value="PRK09565.1"/>
    <property type="match status" value="1"/>
</dbReference>
<gene>
    <name evidence="6" type="ORF">ACFR9U_03020</name>
</gene>
<dbReference type="PROSITE" id="PS51725">
    <property type="entry name" value="ABM"/>
    <property type="match status" value="1"/>
</dbReference>
<dbReference type="Pfam" id="PF03992">
    <property type="entry name" value="ABM"/>
    <property type="match status" value="1"/>
</dbReference>
<feature type="compositionally biased region" description="Basic and acidic residues" evidence="4">
    <location>
        <begin position="292"/>
        <end position="308"/>
    </location>
</feature>
<feature type="domain" description="ABM" evidence="5">
    <location>
        <begin position="545"/>
        <end position="633"/>
    </location>
</feature>
<organism evidence="6 7">
    <name type="scientific">Halorientalis brevis</name>
    <dbReference type="NCBI Taxonomy" id="1126241"/>
    <lineage>
        <taxon>Archaea</taxon>
        <taxon>Methanobacteriati</taxon>
        <taxon>Methanobacteriota</taxon>
        <taxon>Stenosarchaea group</taxon>
        <taxon>Halobacteria</taxon>
        <taxon>Halobacteriales</taxon>
        <taxon>Haloarculaceae</taxon>
        <taxon>Halorientalis</taxon>
    </lineage>
</organism>
<keyword evidence="1" id="KW-0349">Heme</keyword>
<evidence type="ECO:0000256" key="1">
    <source>
        <dbReference type="ARBA" id="ARBA00022617"/>
    </source>
</evidence>
<dbReference type="NCBIfam" id="NF008913">
    <property type="entry name" value="PRK12276.1"/>
    <property type="match status" value="1"/>
</dbReference>
<dbReference type="GO" id="GO:0046872">
    <property type="term" value="F:metal ion binding"/>
    <property type="evidence" value="ECO:0007669"/>
    <property type="project" value="UniProtKB-KW"/>
</dbReference>
<keyword evidence="2" id="KW-0479">Metal-binding</keyword>
<evidence type="ECO:0000256" key="4">
    <source>
        <dbReference type="SAM" id="MobiDB-lite"/>
    </source>
</evidence>
<evidence type="ECO:0000259" key="5">
    <source>
        <dbReference type="PROSITE" id="PS51725"/>
    </source>
</evidence>
<dbReference type="RefSeq" id="WP_247376832.1">
    <property type="nucleotide sequence ID" value="NZ_JALLGV010000003.1"/>
</dbReference>
<dbReference type="InterPro" id="IPR011008">
    <property type="entry name" value="Dimeric_a/b-barrel"/>
</dbReference>
<evidence type="ECO:0000256" key="2">
    <source>
        <dbReference type="ARBA" id="ARBA00022723"/>
    </source>
</evidence>
<dbReference type="PANTHER" id="PTHR36843:SF1">
    <property type="entry name" value="COPROHEME DECARBOXYLASE"/>
    <property type="match status" value="1"/>
</dbReference>
<dbReference type="SUPFAM" id="SSF54909">
    <property type="entry name" value="Dimeric alpha+beta barrel"/>
    <property type="match status" value="2"/>
</dbReference>
<proteinExistence type="predicted"/>
<accession>A0ABD6C916</accession>
<keyword evidence="7" id="KW-1185">Reference proteome</keyword>
<protein>
    <submittedName>
        <fullName evidence="6">Heme-binding protein</fullName>
    </submittedName>
</protein>